<feature type="transmembrane region" description="Helical" evidence="1">
    <location>
        <begin position="6"/>
        <end position="27"/>
    </location>
</feature>
<dbReference type="EMBL" id="VUJU01006426">
    <property type="protein sequence ID" value="KAF0748563.1"/>
    <property type="molecule type" value="Genomic_DNA"/>
</dbReference>
<accession>A0A6G0Y3G2</accession>
<comment type="caution">
    <text evidence="2">The sequence shown here is derived from an EMBL/GenBank/DDBJ whole genome shotgun (WGS) entry which is preliminary data.</text>
</comment>
<dbReference type="AlphaFoldDB" id="A0A6G0Y3G2"/>
<evidence type="ECO:0000313" key="3">
    <source>
        <dbReference type="Proteomes" id="UP000478052"/>
    </source>
</evidence>
<keyword evidence="1" id="KW-1133">Transmembrane helix</keyword>
<evidence type="ECO:0000256" key="1">
    <source>
        <dbReference type="SAM" id="Phobius"/>
    </source>
</evidence>
<keyword evidence="3" id="KW-1185">Reference proteome</keyword>
<reference evidence="2 3" key="1">
    <citation type="submission" date="2019-08" db="EMBL/GenBank/DDBJ databases">
        <title>Whole genome of Aphis craccivora.</title>
        <authorList>
            <person name="Voronova N.V."/>
            <person name="Shulinski R.S."/>
            <person name="Bandarenka Y.V."/>
            <person name="Zhorov D.G."/>
            <person name="Warner D."/>
        </authorList>
    </citation>
    <scope>NUCLEOTIDE SEQUENCE [LARGE SCALE GENOMIC DNA]</scope>
    <source>
        <strain evidence="2">180601</strain>
        <tissue evidence="2">Whole Body</tissue>
    </source>
</reference>
<evidence type="ECO:0000313" key="2">
    <source>
        <dbReference type="EMBL" id="KAF0748563.1"/>
    </source>
</evidence>
<keyword evidence="1" id="KW-0812">Transmembrane</keyword>
<dbReference type="Proteomes" id="UP000478052">
    <property type="component" value="Unassembled WGS sequence"/>
</dbReference>
<keyword evidence="1" id="KW-0472">Membrane</keyword>
<proteinExistence type="predicted"/>
<organism evidence="2 3">
    <name type="scientific">Aphis craccivora</name>
    <name type="common">Cowpea aphid</name>
    <dbReference type="NCBI Taxonomy" id="307492"/>
    <lineage>
        <taxon>Eukaryota</taxon>
        <taxon>Metazoa</taxon>
        <taxon>Ecdysozoa</taxon>
        <taxon>Arthropoda</taxon>
        <taxon>Hexapoda</taxon>
        <taxon>Insecta</taxon>
        <taxon>Pterygota</taxon>
        <taxon>Neoptera</taxon>
        <taxon>Paraneoptera</taxon>
        <taxon>Hemiptera</taxon>
        <taxon>Sternorrhyncha</taxon>
        <taxon>Aphidomorpha</taxon>
        <taxon>Aphidoidea</taxon>
        <taxon>Aphididae</taxon>
        <taxon>Aphidini</taxon>
        <taxon>Aphis</taxon>
        <taxon>Aphis</taxon>
    </lineage>
</organism>
<sequence>MSSPILDLEILFITLTLLTIFCCNAHLL</sequence>
<gene>
    <name evidence="2" type="ORF">FWK35_00027351</name>
</gene>
<name>A0A6G0Y3G2_APHCR</name>
<protein>
    <submittedName>
        <fullName evidence="2">Uncharacterized protein</fullName>
    </submittedName>
</protein>